<keyword evidence="6" id="KW-0597">Phosphoprotein</keyword>
<dbReference type="Proteomes" id="UP000664344">
    <property type="component" value="Unassembled WGS sequence"/>
</dbReference>
<dbReference type="InterPro" id="IPR025944">
    <property type="entry name" value="Sigma_54_int_dom_CS"/>
</dbReference>
<dbReference type="InterPro" id="IPR003593">
    <property type="entry name" value="AAA+_ATPase"/>
</dbReference>
<dbReference type="PROSITE" id="PS50045">
    <property type="entry name" value="SIGMA54_INTERACT_4"/>
    <property type="match status" value="1"/>
</dbReference>
<dbReference type="SMART" id="SM00448">
    <property type="entry name" value="REC"/>
    <property type="match status" value="1"/>
</dbReference>
<feature type="modified residue" description="4-aspartylphosphate" evidence="6">
    <location>
        <position position="56"/>
    </location>
</feature>
<dbReference type="PROSITE" id="PS00688">
    <property type="entry name" value="SIGMA54_INTERACT_3"/>
    <property type="match status" value="1"/>
</dbReference>
<dbReference type="Gene3D" id="3.40.50.2300">
    <property type="match status" value="1"/>
</dbReference>
<dbReference type="Gene3D" id="1.10.10.60">
    <property type="entry name" value="Homeodomain-like"/>
    <property type="match status" value="1"/>
</dbReference>
<gene>
    <name evidence="10" type="ORF">JYP53_04065</name>
</gene>
<proteinExistence type="predicted"/>
<dbReference type="CDD" id="cd00009">
    <property type="entry name" value="AAA"/>
    <property type="match status" value="1"/>
</dbReference>
<evidence type="ECO:0000256" key="6">
    <source>
        <dbReference type="PROSITE-ProRule" id="PRU00169"/>
    </source>
</evidence>
<dbReference type="InterPro" id="IPR027417">
    <property type="entry name" value="P-loop_NTPase"/>
</dbReference>
<dbReference type="Pfam" id="PF02954">
    <property type="entry name" value="HTH_8"/>
    <property type="match status" value="1"/>
</dbReference>
<dbReference type="SUPFAM" id="SSF52540">
    <property type="entry name" value="P-loop containing nucleoside triphosphate hydrolases"/>
    <property type="match status" value="1"/>
</dbReference>
<evidence type="ECO:0000256" key="5">
    <source>
        <dbReference type="ARBA" id="ARBA00023163"/>
    </source>
</evidence>
<dbReference type="SUPFAM" id="SSF46689">
    <property type="entry name" value="Homeodomain-like"/>
    <property type="match status" value="1"/>
</dbReference>
<dbReference type="Gene3D" id="3.40.50.300">
    <property type="entry name" value="P-loop containing nucleotide triphosphate hydrolases"/>
    <property type="match status" value="1"/>
</dbReference>
<dbReference type="SMART" id="SM00382">
    <property type="entry name" value="AAA"/>
    <property type="match status" value="1"/>
</dbReference>
<dbReference type="EMBL" id="JAFKDB010000008">
    <property type="protein sequence ID" value="MBN7769079.1"/>
    <property type="molecule type" value="Genomic_DNA"/>
</dbReference>
<keyword evidence="4" id="KW-0238">DNA-binding</keyword>
<dbReference type="InterPro" id="IPR001789">
    <property type="entry name" value="Sig_transdc_resp-reg_receiver"/>
</dbReference>
<dbReference type="InterPro" id="IPR058031">
    <property type="entry name" value="AAA_lid_NorR"/>
</dbReference>
<evidence type="ECO:0000259" key="9">
    <source>
        <dbReference type="PROSITE" id="PS50110"/>
    </source>
</evidence>
<evidence type="ECO:0000256" key="2">
    <source>
        <dbReference type="ARBA" id="ARBA00022840"/>
    </source>
</evidence>
<evidence type="ECO:0000313" key="11">
    <source>
        <dbReference type="Proteomes" id="UP000664344"/>
    </source>
</evidence>
<evidence type="ECO:0000313" key="10">
    <source>
        <dbReference type="EMBL" id="MBN7769079.1"/>
    </source>
</evidence>
<dbReference type="InterPro" id="IPR011006">
    <property type="entry name" value="CheY-like_superfamily"/>
</dbReference>
<keyword evidence="5" id="KW-0804">Transcription</keyword>
<feature type="region of interest" description="Disordered" evidence="7">
    <location>
        <begin position="390"/>
        <end position="447"/>
    </location>
</feature>
<comment type="caution">
    <text evidence="10">The sequence shown here is derived from an EMBL/GenBank/DDBJ whole genome shotgun (WGS) entry which is preliminary data.</text>
</comment>
<dbReference type="SUPFAM" id="SSF52172">
    <property type="entry name" value="CheY-like"/>
    <property type="match status" value="1"/>
</dbReference>
<dbReference type="Pfam" id="PF00072">
    <property type="entry name" value="Response_reg"/>
    <property type="match status" value="1"/>
</dbReference>
<keyword evidence="1" id="KW-0547">Nucleotide-binding</keyword>
<keyword evidence="3" id="KW-0805">Transcription regulation</keyword>
<evidence type="ECO:0000256" key="7">
    <source>
        <dbReference type="SAM" id="MobiDB-lite"/>
    </source>
</evidence>
<name>A0ABS3BBT5_9GAMM</name>
<dbReference type="RefSeq" id="WP_206556785.1">
    <property type="nucleotide sequence ID" value="NZ_JAFKDB010000008.1"/>
</dbReference>
<protein>
    <submittedName>
        <fullName evidence="10">Sigma-54-dependent Fis family transcriptional regulator</fullName>
    </submittedName>
</protein>
<dbReference type="PANTHER" id="PTHR32071">
    <property type="entry name" value="TRANSCRIPTIONAL REGULATORY PROTEIN"/>
    <property type="match status" value="1"/>
</dbReference>
<dbReference type="Gene3D" id="1.10.8.60">
    <property type="match status" value="1"/>
</dbReference>
<keyword evidence="2" id="KW-0067">ATP-binding</keyword>
<feature type="domain" description="Response regulatory" evidence="9">
    <location>
        <begin position="8"/>
        <end position="121"/>
    </location>
</feature>
<dbReference type="PANTHER" id="PTHR32071:SF117">
    <property type="entry name" value="PTS-DEPENDENT DIHYDROXYACETONE KINASE OPERON REGULATORY PROTEIN-RELATED"/>
    <property type="match status" value="1"/>
</dbReference>
<dbReference type="InterPro" id="IPR002078">
    <property type="entry name" value="Sigma_54_int"/>
</dbReference>
<evidence type="ECO:0000256" key="3">
    <source>
        <dbReference type="ARBA" id="ARBA00023015"/>
    </source>
</evidence>
<keyword evidence="11" id="KW-1185">Reference proteome</keyword>
<feature type="domain" description="Sigma-54 factor interaction" evidence="8">
    <location>
        <begin position="145"/>
        <end position="374"/>
    </location>
</feature>
<dbReference type="PROSITE" id="PS00676">
    <property type="entry name" value="SIGMA54_INTERACT_2"/>
    <property type="match status" value="1"/>
</dbReference>
<dbReference type="Pfam" id="PF25601">
    <property type="entry name" value="AAA_lid_14"/>
    <property type="match status" value="1"/>
</dbReference>
<accession>A0ABS3BBT5</accession>
<evidence type="ECO:0000259" key="8">
    <source>
        <dbReference type="PROSITE" id="PS50045"/>
    </source>
</evidence>
<evidence type="ECO:0000256" key="4">
    <source>
        <dbReference type="ARBA" id="ARBA00023125"/>
    </source>
</evidence>
<organism evidence="10 11">
    <name type="scientific">Marinobacter daepoensis</name>
    <dbReference type="NCBI Taxonomy" id="262077"/>
    <lineage>
        <taxon>Bacteria</taxon>
        <taxon>Pseudomonadati</taxon>
        <taxon>Pseudomonadota</taxon>
        <taxon>Gammaproteobacteria</taxon>
        <taxon>Pseudomonadales</taxon>
        <taxon>Marinobacteraceae</taxon>
        <taxon>Marinobacter</taxon>
    </lineage>
</organism>
<dbReference type="PROSITE" id="PS50110">
    <property type="entry name" value="RESPONSE_REGULATORY"/>
    <property type="match status" value="1"/>
</dbReference>
<reference evidence="10 11" key="1">
    <citation type="submission" date="2021-02" db="EMBL/GenBank/DDBJ databases">
        <title>PHA producing bacteria isolated from coastal sediment in Guangdong, Shenzhen.</title>
        <authorList>
            <person name="Zheng W."/>
            <person name="Yu S."/>
            <person name="Huang Y."/>
        </authorList>
    </citation>
    <scope>NUCLEOTIDE SEQUENCE [LARGE SCALE GENOMIC DNA]</scope>
    <source>
        <strain evidence="10 11">TN21-5</strain>
    </source>
</reference>
<dbReference type="InterPro" id="IPR025943">
    <property type="entry name" value="Sigma_54_int_dom_ATP-bd_2"/>
</dbReference>
<dbReference type="InterPro" id="IPR002197">
    <property type="entry name" value="HTH_Fis"/>
</dbReference>
<dbReference type="InterPro" id="IPR009057">
    <property type="entry name" value="Homeodomain-like_sf"/>
</dbReference>
<sequence>MQTTSRHTILLVEDSVSNALVYQNYLKDTYRVLVADTGHAALKLLAENTIYLLITDVRLPDMSGLDIVDYAQSTQPDLPIIVITAFGSVDLVVDAMRRGASDFLSKPFDRARLEVTISNILERQHLQDVVNEYQKTFERDRFHNMIGGSLPMQGVYRIIESCAASKASVFITGESGTGKELCSEALHAESTRSDKPFIALNCAAIPRELIESEIFGHVKGAFTGAATAREGAALRASGGTLFLDEIGEMSLDLQSKLLRFIQSGTFSPVGSSKEIKVDVRFICATNRDPLAEVREGRFREDLYYRLHVIPLHMPPLRDRGNDVLKIAGELLRKYSEDEGKSFRCFDDKVADYFLRYPWPGNVRELSNVVRNIVVLNDAETVTMTMLPQMSESTPGAAQPEGGAVDGGPGVPAAPFSDEVGGEQDTPPSTGAVSDDAPGVNGASNVEDRDSKAILPLWKEEQRIIETAIQKCSGNIPRAAAFLEISASTIYRKKLAWEKSHSPFGQD</sequence>
<dbReference type="Pfam" id="PF00158">
    <property type="entry name" value="Sigma54_activat"/>
    <property type="match status" value="1"/>
</dbReference>
<evidence type="ECO:0000256" key="1">
    <source>
        <dbReference type="ARBA" id="ARBA00022741"/>
    </source>
</evidence>